<gene>
    <name evidence="4" type="ORF">DSM104635_01994</name>
</gene>
<feature type="transmembrane region" description="Helical" evidence="3">
    <location>
        <begin position="414"/>
        <end position="433"/>
    </location>
</feature>
<protein>
    <submittedName>
        <fullName evidence="4">Spermidine synthase</fullName>
    </submittedName>
</protein>
<keyword evidence="3" id="KW-0812">Transmembrane</keyword>
<dbReference type="RefSeq" id="WP_158766035.1">
    <property type="nucleotide sequence ID" value="NZ_CP047045.1"/>
</dbReference>
<dbReference type="AlphaFoldDB" id="A0A6I6MJ44"/>
<dbReference type="SUPFAM" id="SSF53335">
    <property type="entry name" value="S-adenosyl-L-methionine-dependent methyltransferases"/>
    <property type="match status" value="1"/>
</dbReference>
<accession>A0A6I6MJ44</accession>
<feature type="transmembrane region" description="Helical" evidence="3">
    <location>
        <begin position="181"/>
        <end position="204"/>
    </location>
</feature>
<feature type="region of interest" description="Disordered" evidence="2">
    <location>
        <begin position="883"/>
        <end position="906"/>
    </location>
</feature>
<proteinExistence type="predicted"/>
<feature type="transmembrane region" description="Helical" evidence="3">
    <location>
        <begin position="44"/>
        <end position="63"/>
    </location>
</feature>
<feature type="transmembrane region" description="Helical" evidence="3">
    <location>
        <begin position="12"/>
        <end position="32"/>
    </location>
</feature>
<feature type="transmembrane region" description="Helical" evidence="3">
    <location>
        <begin position="305"/>
        <end position="326"/>
    </location>
</feature>
<feature type="transmembrane region" description="Helical" evidence="3">
    <location>
        <begin position="251"/>
        <end position="271"/>
    </location>
</feature>
<dbReference type="GO" id="GO:0006596">
    <property type="term" value="P:polyamine biosynthetic process"/>
    <property type="evidence" value="ECO:0007669"/>
    <property type="project" value="UniProtKB-KW"/>
</dbReference>
<dbReference type="PANTHER" id="PTHR43317:SF1">
    <property type="entry name" value="THERMOSPERMINE SYNTHASE ACAULIS5"/>
    <property type="match status" value="1"/>
</dbReference>
<feature type="transmembrane region" description="Helical" evidence="3">
    <location>
        <begin position="481"/>
        <end position="504"/>
    </location>
</feature>
<feature type="transmembrane region" description="Helical" evidence="3">
    <location>
        <begin position="107"/>
        <end position="128"/>
    </location>
</feature>
<dbReference type="KEGG" id="tsv:DSM104635_01994"/>
<evidence type="ECO:0000256" key="2">
    <source>
        <dbReference type="SAM" id="MobiDB-lite"/>
    </source>
</evidence>
<dbReference type="Proteomes" id="UP000431269">
    <property type="component" value="Chromosome"/>
</dbReference>
<dbReference type="NCBIfam" id="NF037959">
    <property type="entry name" value="MFS_SpdSyn"/>
    <property type="match status" value="1"/>
</dbReference>
<evidence type="ECO:0000256" key="1">
    <source>
        <dbReference type="ARBA" id="ARBA00023115"/>
    </source>
</evidence>
<dbReference type="PANTHER" id="PTHR43317">
    <property type="entry name" value="THERMOSPERMINE SYNTHASE ACAULIS5"/>
    <property type="match status" value="1"/>
</dbReference>
<keyword evidence="1" id="KW-0620">Polyamine biosynthesis</keyword>
<dbReference type="Gene3D" id="3.40.50.150">
    <property type="entry name" value="Vaccinia Virus protein VP39"/>
    <property type="match status" value="1"/>
</dbReference>
<feature type="compositionally biased region" description="Low complexity" evidence="2">
    <location>
        <begin position="889"/>
        <end position="906"/>
    </location>
</feature>
<evidence type="ECO:0000313" key="4">
    <source>
        <dbReference type="EMBL" id="QGZ95150.1"/>
    </source>
</evidence>
<feature type="transmembrane region" description="Helical" evidence="3">
    <location>
        <begin position="225"/>
        <end position="245"/>
    </location>
</feature>
<keyword evidence="3" id="KW-1133">Transmembrane helix</keyword>
<reference evidence="5" key="1">
    <citation type="submission" date="2019-12" db="EMBL/GenBank/DDBJ databases">
        <title>Complete genome of Terracaulis silvestris 0127_4.</title>
        <authorList>
            <person name="Vieira S."/>
            <person name="Riedel T."/>
            <person name="Sproer C."/>
            <person name="Pascual J."/>
            <person name="Boedeker C."/>
            <person name="Overmann J."/>
        </authorList>
    </citation>
    <scope>NUCLEOTIDE SEQUENCE [LARGE SCALE GENOMIC DNA]</scope>
    <source>
        <strain evidence="5">0127_4</strain>
    </source>
</reference>
<feature type="transmembrane region" description="Helical" evidence="3">
    <location>
        <begin position="542"/>
        <end position="558"/>
    </location>
</feature>
<feature type="transmembrane region" description="Helical" evidence="3">
    <location>
        <begin position="149"/>
        <end position="169"/>
    </location>
</feature>
<feature type="transmembrane region" description="Helical" evidence="3">
    <location>
        <begin position="75"/>
        <end position="95"/>
    </location>
</feature>
<feature type="transmembrane region" description="Helical" evidence="3">
    <location>
        <begin position="516"/>
        <end position="536"/>
    </location>
</feature>
<evidence type="ECO:0000256" key="3">
    <source>
        <dbReference type="SAM" id="Phobius"/>
    </source>
</evidence>
<feature type="transmembrane region" description="Helical" evidence="3">
    <location>
        <begin position="563"/>
        <end position="579"/>
    </location>
</feature>
<organism evidence="4 5">
    <name type="scientific">Terricaulis silvestris</name>
    <dbReference type="NCBI Taxonomy" id="2686094"/>
    <lineage>
        <taxon>Bacteria</taxon>
        <taxon>Pseudomonadati</taxon>
        <taxon>Pseudomonadota</taxon>
        <taxon>Alphaproteobacteria</taxon>
        <taxon>Caulobacterales</taxon>
        <taxon>Caulobacteraceae</taxon>
        <taxon>Terricaulis</taxon>
    </lineage>
</organism>
<feature type="transmembrane region" description="Helical" evidence="3">
    <location>
        <begin position="283"/>
        <end position="299"/>
    </location>
</feature>
<dbReference type="EMBL" id="CP047045">
    <property type="protein sequence ID" value="QGZ95150.1"/>
    <property type="molecule type" value="Genomic_DNA"/>
</dbReference>
<name>A0A6I6MJ44_9CAUL</name>
<evidence type="ECO:0000313" key="5">
    <source>
        <dbReference type="Proteomes" id="UP000431269"/>
    </source>
</evidence>
<keyword evidence="5" id="KW-1185">Reference proteome</keyword>
<keyword evidence="3" id="KW-0472">Membrane</keyword>
<feature type="transmembrane region" description="Helical" evidence="3">
    <location>
        <begin position="440"/>
        <end position="461"/>
    </location>
</feature>
<feature type="transmembrane region" description="Helical" evidence="3">
    <location>
        <begin position="338"/>
        <end position="357"/>
    </location>
</feature>
<sequence>MQALARRAAAPVFALALFSSAALIFVLQPLFGRMVTPLLGGSPQVWNASMAFFQGALLVGYLYAHLLQRVTDLRVQAAIHVVVLAGAWFVLPIHVSTAIGPPDSEHPAMWLLGVLTLSVGAPFAAASATAPLLQSWFARTGREDAGDPYYLYAASNLGSFGGLLAYPILIEPLLGAQAQSVAWTAAYIGVGALIIVAAAIAISAHGPDPKPLEHTAPAPTWRERGYWIAAAAVPSALSLGVTLHISTDVASAPMLWVIPLALYLATFVLAFMKGSERMDAGTLLVHPLALACMVAMYFASGNWIFSISLILAGFFFSALICHLALSRSRPSADRLTEFYLYVSLGGVIGGAFAAFVAPLIFNNVYEFPLAMAAACLFRPRVDSDMPRLSDASFAAAVTMGVMAVLLMTQNPLETVLIIGALGAAAAMIAAGWSDDEKPALYRYGFLGTGVAHAAVVIWIAFNVETAISRTVVEGSPQLDFVSPWGILLTITSFMIIVFAVHGTIQPRRDGRRIGDFALGAAMPSAILLLMLILLGAKMDSPQALIIVGLLFCGLAIFLNRGAPYVLASIVLIAFVMIFLDDARNGRIITQERSFFGVLRTREITDSEDPRVPPVRILMHGTTIHGAQIAAPGLTRQPLTYYNPRTALGEAIVAGLSTNEPSSLALIGLGAGSTACLMRESDTLTIFEIDPAVVRLSAMPGGDFTYVPECQPHARVELGDARLQIAEEPDAAYDVIVVDAFSSDAIPAHLLTREAIALYLRKVKPTGIVVLHLSNRNLALVSEAARVAASLHAPTLYRLSDRFEQPYVSFYGGLAASVMIVARDPMVLSTLALPSGDWRDFQAPPGRPWTDDYINMPRALWEGLPIGDRGRSVEECRIWQSPGCPGVPIQEEQPAAAAPEQTAPAAP</sequence>
<dbReference type="InterPro" id="IPR029063">
    <property type="entry name" value="SAM-dependent_MTases_sf"/>
</dbReference>